<evidence type="ECO:0000256" key="18">
    <source>
        <dbReference type="ARBA" id="ARBA00080093"/>
    </source>
</evidence>
<evidence type="ECO:0000256" key="22">
    <source>
        <dbReference type="SAM" id="Coils"/>
    </source>
</evidence>
<feature type="domain" description="Laminin EGF-like" evidence="24">
    <location>
        <begin position="1311"/>
        <end position="1361"/>
    </location>
</feature>
<evidence type="ECO:0000256" key="1">
    <source>
        <dbReference type="ARBA" id="ARBA00004302"/>
    </source>
</evidence>
<keyword evidence="7" id="KW-0130">Cell adhesion</keyword>
<dbReference type="Gene3D" id="2.60.120.200">
    <property type="match status" value="5"/>
</dbReference>
<keyword evidence="9 21" id="KW-1015">Disulfide bond</keyword>
<feature type="coiled-coil region" evidence="22">
    <location>
        <begin position="2246"/>
        <end position="2290"/>
    </location>
</feature>
<dbReference type="GO" id="GO:0005102">
    <property type="term" value="F:signaling receptor binding"/>
    <property type="evidence" value="ECO:0007669"/>
    <property type="project" value="InterPro"/>
</dbReference>
<evidence type="ECO:0000259" key="25">
    <source>
        <dbReference type="PROSITE" id="PS51115"/>
    </source>
</evidence>
<feature type="coiled-coil region" evidence="22">
    <location>
        <begin position="2008"/>
        <end position="2106"/>
    </location>
</feature>
<dbReference type="SMART" id="SM00281">
    <property type="entry name" value="LamB"/>
    <property type="match status" value="1"/>
</dbReference>
<comment type="caution">
    <text evidence="21">Lacks conserved residue(s) required for the propagation of feature annotation.</text>
</comment>
<dbReference type="Pfam" id="PF06008">
    <property type="entry name" value="Laminin_I"/>
    <property type="match status" value="1"/>
</dbReference>
<dbReference type="PROSITE" id="PS01248">
    <property type="entry name" value="EGF_LAM_1"/>
    <property type="match status" value="6"/>
</dbReference>
<dbReference type="Proteomes" id="UP000700334">
    <property type="component" value="Unassembled WGS sequence"/>
</dbReference>
<dbReference type="InterPro" id="IPR056863">
    <property type="entry name" value="LMN_ATRN_NET-like_EGF"/>
</dbReference>
<dbReference type="Gene3D" id="1.10.287.1490">
    <property type="match status" value="1"/>
</dbReference>
<feature type="disulfide bond" evidence="21">
    <location>
        <begin position="443"/>
        <end position="460"/>
    </location>
</feature>
<dbReference type="SMART" id="SM00181">
    <property type="entry name" value="EGF"/>
    <property type="match status" value="6"/>
</dbReference>
<dbReference type="InterPro" id="IPR009254">
    <property type="entry name" value="Laminin_aI"/>
</dbReference>
<comment type="function">
    <text evidence="12">Laminin-5 is thought to be involved in (1) cell adhesion via integrin alpha-3/beta-1 in focal adhesion and integrin alpha-6/beta-4 in hemidesmosomes, (2) signal transduction via tyrosine phosphorylation of pp125-FAK and p80, (3) differentiation of keratinocytes.</text>
</comment>
<evidence type="ECO:0000259" key="24">
    <source>
        <dbReference type="PROSITE" id="PS50027"/>
    </source>
</evidence>
<dbReference type="InterPro" id="IPR000742">
    <property type="entry name" value="EGF"/>
</dbReference>
<dbReference type="PANTHER" id="PTHR10574">
    <property type="entry name" value="NETRIN/LAMININ-RELATED"/>
    <property type="match status" value="1"/>
</dbReference>
<sequence length="3224" mass="356080">TKPCASSCEPRALLTSMLRLSPVCIDICSHLFHVAYILIKFANSPRPDLWVLERSVDFGNTYSPWQYFAHSKVDCLEQFGQEANKVITRDDDVLCTTEYSRIVPLENGEVVVSLINGRPGIRNFTFSNTLREFTKATNIRLRFLRTNTLLGHLISKAQRDPTVTRRYYYSIKDISIGGRCVCNGHAEVCSANNPEKLFRCECRHHTCGETCGHCCAGYHQRHWQPATREQSHECEACNCHGHAIDCYYDPDVERKQASLNTQGIYAGGGVCINCQHNTAGINCEKCAKGFYRPYGVPIDAPHGCTPCSCNPEHADDCEQGSGRCTCKPNFRGDNCEECAAGYYNFPVCLRIPVPAISTARPDDPVAGEIKGRCGRRRPPLKAPSLLQGVTVTWKEFSLKYVTLRGGAFAAQALLALGVTPAVWVSIHFLSAWVSDIRPQTCQCSALGSYQMPCNPVTGQCECRPGITGRQCDRCLSGAYDFPHCEDSGSPCDPAGTLDSSLGYCQCKLHVESPTCSVCKPLYWNLAKENPHGCTECQCHVAGTVSGIGECGQRDGDCHCKSHVGGDSCDTCEDGYFALEKSSYFGCQGCRCDIGGAVSPMCSGPSGVCQCREHVVGKACQRPENNYYFPDLHHMKYEIEDGSTPTGRELRFGFDPLEFPEFSWRGYAQMTSVQNEVRITLNVGKSSMSSFRVILRYINPRTQAVSGRVTIYPSSAKTGASQSKEVIFLPSKKPAFVTVPGNGFADPFPIAPGKWIACIKAEGVLLDYLVLLPKDYYEAPLLQQPVMEPCAEAGPPHENCLLYQHLPVTRYPCALACEARHFLLDGEPRSLAARQPTPAHPVMVDLSGREAELHLRLQVPQVGHYVVVVEYATEVDQLFVVEVNVESAGSALTGQVNIYSCKYSVLCRSAMTDGQDIMAVLELLADADIQLKAQEARFFLHQICIIPIEEFSAEYLRPQVKCIASYGQIVNQSASCVSLAPETPPTALVFHVPSGGSSPLPPQLPSADVVTGVTLKAPQNQVTLRGLVPRLGPYVFVMHFYQPEHPQFPAHVLVDGGRRWPGVFRASFCPHMLGCRDQVISQDHIEFDVSEPEVAVTVKVPEGKSLVLVRVLVVPAESYDYQILHKKTIDKSFEFIDKCGGNSFYIDPQTDSQFCKNSARSLVAFYHKGALPCECHPAGAIGHHCSPEGGQCPCRPGVMGRQCTRCQTGYYGFPHCKPCNCGRRLCEETTGKCLCPPRTIRPQCETCEAHSFSFHPLAGCEGCNCSRRGAIGAATPECDKDHGQCRCKPRITGRQCDRCAPGFYRFPECVACHCNRDGTTPGVCDPGTGACLCKENVEGIECSVCREGSFYLDPANPKGCTRCFCFGVTDHCRSTHKRRTKFVDMMGWRLETADGAQIPVSFNPDSNSVVADLQELPSTVHSASWVAPPAYLGDKVSSYGGYLTYQTKSFGLPGDMVLLEKEPDVQLTGQHMSIIYKDPNSPRPDRLFHGRGNFRHASSGAPVSREELMTVLSRLQGVRLRGLYFTETQRLTLGEVGLEEASEASDTGSGRRALSVEMCACPPDHTGHPGTRMALPVRGPAPSSGWLWIFGAVLGQCLGYNSQQQRVAFLQPPGQSLLQASQVEFKPSQNCQHNTAGDHCERCKEGHYGSATHGSCRVCPCPHSNSFATGCVVNGENVRCYCKPGYTGTQCERCAAGYFGNPQKFGGSCQPCNCNSNGQLGSCDPLTGDCDSCVMTLLKDLATMGDELRLVKSQLQGLSASAGTLEQMRHLETQIKDLRNQLLNYRSSLANHGSKMEGLDKELTNLNREFETLQEKVQINSRKAQTLYNNVDHTTQAAKELDNKIKNVIHNVHILVKQISGTDGEGNRVPSGDFSRELAEAERMMRELRNRDFGKHLREAEAEKREAQNLLNRMRVWLESHQGENSGLVKSIQDSLNEYEAKVTDLQAALQEATSQAKQATGLNQENERALESIKRQVKEMNSLQSSFTKYLSNADSALLQTDAILQLMGKSQEEYEKLAATLNEARHELSDKVKELSKSASKTSLVVEAEKHAQSLQDLAKQLEEIKRNTSGDELVRCAVDAATAYENILNAIRAAEEAADRATSASASALQTVIKEDLPRKAKTLSSDSDKLLHEAKTTQKTLQQEISSALSDLQQTLKAVGVQKDLIHANLTTIRDDLRGIHRDDIDGIINSAKSMVRNADDITSEVLDGLNPIQTDVERIKDTYGSTQSEDFDKALTDADNSVKKLTNKLPDLLSKIESINQQLLPLGNISDNVDRIRELIQQARDAANKVAVPMRFNGKSGVEVRLPNDLEDMKGYTSLSLFLQRPESRENGGTENMFVMYLGNKDTSKDYIGMAVIEGRLTCIYHLGDHEAELQVDPILTESETQEAVMDRVKFQRIYQFAKLNYTKKATSSKPETPQIHDMDSGNSNTLLNLDPDNVVFYVGGYPPGFRLPSRIRFPPYKGCIELDDLNENVLSLYNFKETFNLNTTEVEPCRRRKEESDKNYFEGTGYARVPTQANAPFPNFVQTIQTTVDRGLLFFAENQDRFISLNIEDGSVVVRYKLDSEPPKEKGFRELINNGKDNTIHIKIGKLQRLMWINVRDQNIRIEGEIFDFSTYYLGGIPIAIRERFNISTPAFRGCMKNLKKTTGVVRLNDTVGVTKKCSEDWKLVRSASFSRGGQLSFTNLGYPLPHYFQASFGFQTFEPSGILLNHQTRTSSLQVTLEDGHIELSSRESNGPIFKSLQTYMDGLRLLIDDQPLKNNQRLQDFSNSLQSLRLGGSHFEGCISNVFVQRLSQSPEVLDLVNKAKGFSIDQPLLDMPVASQRNTGVWRDAQSCPPPSRAQASHRAFRFGDSPTSHLLFTLPQEMLKPRLSFAVDLQTTSSRGLVFYTGTKSSYMALYISKGRLVFALGAEGKKLKLKSKEKCSDGTWHKVTFGQDGERGHLFVDGLRVGKGSLPGNSTISFTASVYLGSSPSGKPMSLPRSSFVGCLRNFQLDLKPLDTPSASFGVSPCLGGSLEKGIYFSQEGGHVILANPVLLGPEFKLVFSIRPRSLTGILIHIGSQPGSHLSVYLEAGKVWEPTAKWPCAIRVARAGKENSRKITPPACLDELRKCMCFPGHSLCEQRSRWDLDIVTIKQHILHLRLDEDDNNTVGRFPFPPARAPELLHVGSVLANLQTLKLPVWKSFFGCLKNIHVNNIPVPVTEALEVQGAASLNGCPEH</sequence>
<dbReference type="InterPro" id="IPR013320">
    <property type="entry name" value="ConA-like_dom_sf"/>
</dbReference>
<evidence type="ECO:0000256" key="20">
    <source>
        <dbReference type="ARBA" id="ARBA00082482"/>
    </source>
</evidence>
<keyword evidence="10" id="KW-0325">Glycoprotein</keyword>
<dbReference type="SMART" id="SM00282">
    <property type="entry name" value="LamG"/>
    <property type="match status" value="5"/>
</dbReference>
<feature type="domain" description="Laminin IV type A" evidence="25">
    <location>
        <begin position="1382"/>
        <end position="1557"/>
    </location>
</feature>
<feature type="domain" description="Laminin G" evidence="23">
    <location>
        <begin position="2505"/>
        <end position="2667"/>
    </location>
</feature>
<dbReference type="EMBL" id="JAGFMF010011668">
    <property type="protein sequence ID" value="KAG8516799.1"/>
    <property type="molecule type" value="Genomic_DNA"/>
</dbReference>
<reference evidence="27" key="1">
    <citation type="journal article" date="2021" name="Evol. Appl.">
        <title>The genome of the Pyrenean desman and the effects of bottlenecks and inbreeding on the genomic landscape of an endangered species.</title>
        <authorList>
            <person name="Escoda L."/>
            <person name="Castresana J."/>
        </authorList>
    </citation>
    <scope>NUCLEOTIDE SEQUENCE</scope>
    <source>
        <strain evidence="27">IBE-C5619</strain>
    </source>
</reference>
<dbReference type="Pfam" id="PF24973">
    <property type="entry name" value="EGF_LMN_ATRN"/>
    <property type="match status" value="1"/>
</dbReference>
<evidence type="ECO:0000313" key="28">
    <source>
        <dbReference type="Proteomes" id="UP000700334"/>
    </source>
</evidence>
<dbReference type="CDD" id="cd00110">
    <property type="entry name" value="LamG"/>
    <property type="match status" value="5"/>
</dbReference>
<dbReference type="FunFam" id="2.60.120.200:FF:000092">
    <property type="entry name" value="Laminin subunit alpha 3"/>
    <property type="match status" value="1"/>
</dbReference>
<comment type="subunit">
    <text evidence="13">Laminin is a complex glycoprotein, consisting of three different polypeptide chains (alpha, beta, gamma), which are bound to each other by disulfide bonds into a cross-shaped molecule comprising one long and three short arms with globules at each end. Alpha-3 is a subunit of laminin-5 (laminin-332 or epiligrin/kalinin/nicein), laminin-6 (laminin-311 or K-laminin) and laminin-7 (laminin-321 or KS-laminin).</text>
</comment>
<dbReference type="FunFam" id="2.10.25.10:FF:000084">
    <property type="entry name" value="Laminin subunit alpha 3"/>
    <property type="match status" value="1"/>
</dbReference>
<feature type="disulfide bond" evidence="21">
    <location>
        <begin position="441"/>
        <end position="453"/>
    </location>
</feature>
<evidence type="ECO:0000256" key="11">
    <source>
        <dbReference type="ARBA" id="ARBA00023292"/>
    </source>
</evidence>
<feature type="disulfide bond" evidence="21">
    <location>
        <begin position="1286"/>
        <end position="1295"/>
    </location>
</feature>
<evidence type="ECO:0000256" key="3">
    <source>
        <dbReference type="ARBA" id="ARBA00022530"/>
    </source>
</evidence>
<evidence type="ECO:0000256" key="19">
    <source>
        <dbReference type="ARBA" id="ARBA00080770"/>
    </source>
</evidence>
<dbReference type="FunFam" id="2.10.25.10:FF:000090">
    <property type="entry name" value="laminin subunit alpha"/>
    <property type="match status" value="1"/>
</dbReference>
<evidence type="ECO:0000256" key="7">
    <source>
        <dbReference type="ARBA" id="ARBA00022889"/>
    </source>
</evidence>
<evidence type="ECO:0000256" key="17">
    <source>
        <dbReference type="ARBA" id="ARBA00079136"/>
    </source>
</evidence>
<feature type="coiled-coil region" evidence="22">
    <location>
        <begin position="1760"/>
        <end position="1822"/>
    </location>
</feature>
<evidence type="ECO:0000256" key="16">
    <source>
        <dbReference type="ARBA" id="ARBA00075839"/>
    </source>
</evidence>
<dbReference type="FunFam" id="1.20.5.170:FF:000177">
    <property type="entry name" value="Laminin subunit alpha 3"/>
    <property type="match status" value="1"/>
</dbReference>
<evidence type="ECO:0000259" key="23">
    <source>
        <dbReference type="PROSITE" id="PS50025"/>
    </source>
</evidence>
<evidence type="ECO:0000256" key="6">
    <source>
        <dbReference type="ARBA" id="ARBA00022869"/>
    </source>
</evidence>
<dbReference type="PROSITE" id="PS51117">
    <property type="entry name" value="LAMININ_NTER"/>
    <property type="match status" value="1"/>
</dbReference>
<evidence type="ECO:0000313" key="27">
    <source>
        <dbReference type="EMBL" id="KAG8516799.1"/>
    </source>
</evidence>
<dbReference type="GO" id="GO:0030334">
    <property type="term" value="P:regulation of cell migration"/>
    <property type="evidence" value="ECO:0007669"/>
    <property type="project" value="InterPro"/>
</dbReference>
<keyword evidence="2" id="KW-0964">Secreted</keyword>
<dbReference type="FunFam" id="2.10.25.10:FF:000388">
    <property type="entry name" value="Laminin subunit alpha"/>
    <property type="match status" value="1"/>
</dbReference>
<accession>A0A8J6AU22</accession>
<dbReference type="FunFam" id="2.10.25.10:FF:000011">
    <property type="entry name" value="Cadherin EGF LAG seven-pass G-type receptor"/>
    <property type="match status" value="1"/>
</dbReference>
<dbReference type="GO" id="GO:0005576">
    <property type="term" value="C:extracellular region"/>
    <property type="evidence" value="ECO:0007669"/>
    <property type="project" value="UniProtKB-ARBA"/>
</dbReference>
<dbReference type="Pfam" id="PF02210">
    <property type="entry name" value="Laminin_G_2"/>
    <property type="match status" value="3"/>
</dbReference>
<feature type="disulfide bond" evidence="21">
    <location>
        <begin position="1174"/>
        <end position="1191"/>
    </location>
</feature>
<protein>
    <recommendedName>
        <fullName evidence="14">Laminin subunit alpha-3</fullName>
    </recommendedName>
    <alternativeName>
        <fullName evidence="15">Epiligrin subunit alpha</fullName>
    </alternativeName>
    <alternativeName>
        <fullName evidence="19">Kalinin subunit alpha</fullName>
    </alternativeName>
    <alternativeName>
        <fullName evidence="17">Laminin-5 subunit alpha</fullName>
    </alternativeName>
    <alternativeName>
        <fullName evidence="20">Laminin-6 subunit alpha</fullName>
    </alternativeName>
    <alternativeName>
        <fullName evidence="18">Laminin-7 subunit alpha</fullName>
    </alternativeName>
    <alternativeName>
        <fullName evidence="16">Nicein subunit alpha</fullName>
    </alternativeName>
</protein>
<keyword evidence="11 21" id="KW-0424">Laminin EGF-like domain</keyword>
<comment type="subcellular location">
    <subcellularLocation>
        <location evidence="1">Secreted</location>
        <location evidence="1">Extracellular space</location>
        <location evidence="1">Extracellular matrix</location>
        <location evidence="1">Basement membrane</location>
    </subcellularLocation>
</comment>
<feature type="domain" description="Laminin N-terminal" evidence="26">
    <location>
        <begin position="1"/>
        <end position="179"/>
    </location>
</feature>
<evidence type="ECO:0000256" key="4">
    <source>
        <dbReference type="ARBA" id="ARBA00022729"/>
    </source>
</evidence>
<feature type="domain" description="Laminin EGF-like" evidence="24">
    <location>
        <begin position="441"/>
        <end position="493"/>
    </location>
</feature>
<dbReference type="InterPro" id="IPR050440">
    <property type="entry name" value="Laminin/Netrin_ECM"/>
</dbReference>
<keyword evidence="5" id="KW-0677">Repeat</keyword>
<dbReference type="Pfam" id="PF06009">
    <property type="entry name" value="Laminin_II"/>
    <property type="match status" value="1"/>
</dbReference>
<gene>
    <name evidence="27" type="ORF">J0S82_011659</name>
</gene>
<evidence type="ECO:0000256" key="21">
    <source>
        <dbReference type="PROSITE-ProRule" id="PRU00460"/>
    </source>
</evidence>
<dbReference type="InterPro" id="IPR002049">
    <property type="entry name" value="LE_dom"/>
</dbReference>
<feature type="domain" description="Laminin EGF-like" evidence="24">
    <location>
        <begin position="536"/>
        <end position="588"/>
    </location>
</feature>
<dbReference type="FunFam" id="2.10.25.10:FF:000390">
    <property type="entry name" value="Laminin subunit alpha 3"/>
    <property type="match status" value="1"/>
</dbReference>
<feature type="domain" description="Laminin EGF-like" evidence="24">
    <location>
        <begin position="1658"/>
        <end position="1710"/>
    </location>
</feature>
<feature type="domain" description="Laminin G" evidence="23">
    <location>
        <begin position="2852"/>
        <end position="3016"/>
    </location>
</feature>
<dbReference type="SUPFAM" id="SSF57196">
    <property type="entry name" value="EGF/Laminin"/>
    <property type="match status" value="10"/>
</dbReference>
<name>A0A8J6AU22_GALPY</name>
<dbReference type="GO" id="GO:0007155">
    <property type="term" value="P:cell adhesion"/>
    <property type="evidence" value="ECO:0007669"/>
    <property type="project" value="UniProtKB-KW"/>
</dbReference>
<feature type="disulfide bond" evidence="21">
    <location>
        <begin position="1658"/>
        <end position="1670"/>
    </location>
</feature>
<dbReference type="Pfam" id="PF00055">
    <property type="entry name" value="Laminin_N"/>
    <property type="match status" value="1"/>
</dbReference>
<dbReference type="PROSITE" id="PS50027">
    <property type="entry name" value="EGF_LAM_2"/>
    <property type="match status" value="7"/>
</dbReference>
<dbReference type="Pfam" id="PF00053">
    <property type="entry name" value="EGF_laminin"/>
    <property type="match status" value="9"/>
</dbReference>
<comment type="caution">
    <text evidence="27">The sequence shown here is derived from an EMBL/GenBank/DDBJ whole genome shotgun (WGS) entry which is preliminary data.</text>
</comment>
<feature type="disulfide bond" evidence="21">
    <location>
        <begin position="462"/>
        <end position="471"/>
    </location>
</feature>
<dbReference type="FunFam" id="2.60.120.200:FF:000109">
    <property type="entry name" value="Laminin subunit alpha 3"/>
    <property type="match status" value="1"/>
</dbReference>
<evidence type="ECO:0000259" key="26">
    <source>
        <dbReference type="PROSITE" id="PS51117"/>
    </source>
</evidence>
<dbReference type="Gene3D" id="2.10.25.10">
    <property type="entry name" value="Laminin"/>
    <property type="match status" value="11"/>
</dbReference>
<dbReference type="PRINTS" id="PR00011">
    <property type="entry name" value="EGFLAMININ"/>
</dbReference>
<dbReference type="PROSITE" id="PS51115">
    <property type="entry name" value="LAMININ_IVA"/>
    <property type="match status" value="1"/>
</dbReference>
<dbReference type="SUPFAM" id="SSF49899">
    <property type="entry name" value="Concanavalin A-like lectins/glucanases"/>
    <property type="match status" value="5"/>
</dbReference>
<dbReference type="PROSITE" id="PS50025">
    <property type="entry name" value="LAM_G_DOMAIN"/>
    <property type="match status" value="4"/>
</dbReference>
<dbReference type="SMART" id="SM00180">
    <property type="entry name" value="EGF_Lam"/>
    <property type="match status" value="13"/>
</dbReference>
<evidence type="ECO:0000256" key="10">
    <source>
        <dbReference type="ARBA" id="ARBA00023180"/>
    </source>
</evidence>
<proteinExistence type="predicted"/>
<dbReference type="GO" id="GO:0030155">
    <property type="term" value="P:regulation of cell adhesion"/>
    <property type="evidence" value="ECO:0007669"/>
    <property type="project" value="InterPro"/>
</dbReference>
<dbReference type="InterPro" id="IPR000034">
    <property type="entry name" value="Laminin_IV"/>
</dbReference>
<evidence type="ECO:0000256" key="9">
    <source>
        <dbReference type="ARBA" id="ARBA00023157"/>
    </source>
</evidence>
<dbReference type="FunFam" id="2.10.25.10:FF:000209">
    <property type="entry name" value="Laminin subunit alpha 5"/>
    <property type="match status" value="1"/>
</dbReference>
<evidence type="ECO:0000256" key="5">
    <source>
        <dbReference type="ARBA" id="ARBA00022737"/>
    </source>
</evidence>
<evidence type="ECO:0000256" key="12">
    <source>
        <dbReference type="ARBA" id="ARBA00057904"/>
    </source>
</evidence>
<dbReference type="SMART" id="SM00136">
    <property type="entry name" value="LamNT"/>
    <property type="match status" value="1"/>
</dbReference>
<feature type="disulfide bond" evidence="21">
    <location>
        <begin position="1172"/>
        <end position="1184"/>
    </location>
</feature>
<dbReference type="GO" id="GO:0007411">
    <property type="term" value="P:axon guidance"/>
    <property type="evidence" value="ECO:0007669"/>
    <property type="project" value="TreeGrafter"/>
</dbReference>
<feature type="coiled-coil region" evidence="22">
    <location>
        <begin position="1870"/>
        <end position="1983"/>
    </location>
</feature>
<dbReference type="FunFam" id="2.10.25.10:FF:000083">
    <property type="entry name" value="Laminin subunit alpha"/>
    <property type="match status" value="2"/>
</dbReference>
<evidence type="ECO:0000256" key="15">
    <source>
        <dbReference type="ARBA" id="ARBA00075444"/>
    </source>
</evidence>
<evidence type="ECO:0000256" key="8">
    <source>
        <dbReference type="ARBA" id="ARBA00023054"/>
    </source>
</evidence>
<keyword evidence="8 22" id="KW-0175">Coiled coil</keyword>
<feature type="disulfide bond" evidence="21">
    <location>
        <begin position="326"/>
        <end position="335"/>
    </location>
</feature>
<dbReference type="FunFam" id="2.10.25.10:FF:000069">
    <property type="entry name" value="Laminin subunit alpha 1"/>
    <property type="match status" value="1"/>
</dbReference>
<feature type="domain" description="Laminin EGF-like" evidence="24">
    <location>
        <begin position="307"/>
        <end position="350"/>
    </location>
</feature>
<feature type="disulfide bond" evidence="21">
    <location>
        <begin position="1313"/>
        <end position="1330"/>
    </location>
</feature>
<evidence type="ECO:0000256" key="2">
    <source>
        <dbReference type="ARBA" id="ARBA00022525"/>
    </source>
</evidence>
<dbReference type="InterPro" id="IPR001791">
    <property type="entry name" value="Laminin_G"/>
</dbReference>
<dbReference type="CDD" id="cd00055">
    <property type="entry name" value="EGF_Lam"/>
    <property type="match status" value="12"/>
</dbReference>
<feature type="disulfide bond" evidence="21">
    <location>
        <begin position="1311"/>
        <end position="1323"/>
    </location>
</feature>
<feature type="domain" description="Laminin G" evidence="23">
    <location>
        <begin position="2674"/>
        <end position="2840"/>
    </location>
</feature>
<dbReference type="GO" id="GO:0005604">
    <property type="term" value="C:basement membrane"/>
    <property type="evidence" value="ECO:0007669"/>
    <property type="project" value="UniProtKB-SubCell"/>
</dbReference>
<feature type="domain" description="Laminin EGF-like" evidence="24">
    <location>
        <begin position="1172"/>
        <end position="1217"/>
    </location>
</feature>
<dbReference type="Gene3D" id="2.60.120.260">
    <property type="entry name" value="Galactose-binding domain-like"/>
    <property type="match status" value="1"/>
</dbReference>
<feature type="disulfide bond" evidence="21">
    <location>
        <begin position="1193"/>
        <end position="1202"/>
    </location>
</feature>
<feature type="disulfide bond" evidence="21">
    <location>
        <begin position="1681"/>
        <end position="1690"/>
    </location>
</feature>
<dbReference type="InterPro" id="IPR008211">
    <property type="entry name" value="Laminin_N"/>
</dbReference>
<keyword evidence="28" id="KW-1185">Reference proteome</keyword>
<feature type="domain" description="Laminin EGF-like" evidence="24">
    <location>
        <begin position="1262"/>
        <end position="1310"/>
    </location>
</feature>
<organism evidence="27 28">
    <name type="scientific">Galemys pyrenaicus</name>
    <name type="common">Iberian desman</name>
    <name type="synonym">Pyrenean desman</name>
    <dbReference type="NCBI Taxonomy" id="202257"/>
    <lineage>
        <taxon>Eukaryota</taxon>
        <taxon>Metazoa</taxon>
        <taxon>Chordata</taxon>
        <taxon>Craniata</taxon>
        <taxon>Vertebrata</taxon>
        <taxon>Euteleostomi</taxon>
        <taxon>Mammalia</taxon>
        <taxon>Eutheria</taxon>
        <taxon>Laurasiatheria</taxon>
        <taxon>Eulipotyphla</taxon>
        <taxon>Talpidae</taxon>
        <taxon>Galemys</taxon>
    </lineage>
</organism>
<dbReference type="GO" id="GO:0045995">
    <property type="term" value="P:regulation of embryonic development"/>
    <property type="evidence" value="ECO:0007669"/>
    <property type="project" value="InterPro"/>
</dbReference>
<feature type="domain" description="Laminin G" evidence="23">
    <location>
        <begin position="2297"/>
        <end position="2498"/>
    </location>
</feature>
<dbReference type="FunFam" id="2.10.25.10:FF:000033">
    <property type="entry name" value="Laminin subunit alpha 2"/>
    <property type="match status" value="1"/>
</dbReference>
<dbReference type="FunFam" id="2.60.120.200:FF:000056">
    <property type="entry name" value="Laminin subunit alpha 3"/>
    <property type="match status" value="1"/>
</dbReference>
<evidence type="ECO:0000256" key="13">
    <source>
        <dbReference type="ARBA" id="ARBA00063080"/>
    </source>
</evidence>
<keyword evidence="4" id="KW-0732">Signal</keyword>
<dbReference type="OrthoDB" id="18487at2759"/>
<feature type="disulfide bond" evidence="21">
    <location>
        <begin position="1332"/>
        <end position="1341"/>
    </location>
</feature>
<dbReference type="GO" id="GO:0009887">
    <property type="term" value="P:animal organ morphogenesis"/>
    <property type="evidence" value="ECO:0007669"/>
    <property type="project" value="TreeGrafter"/>
</dbReference>
<dbReference type="InterPro" id="IPR010307">
    <property type="entry name" value="Laminin_dom_II"/>
</dbReference>
<feature type="non-terminal residue" evidence="27">
    <location>
        <position position="3224"/>
    </location>
</feature>
<evidence type="ECO:0000256" key="14">
    <source>
        <dbReference type="ARBA" id="ARBA00072599"/>
    </source>
</evidence>
<dbReference type="GO" id="GO:0009888">
    <property type="term" value="P:tissue development"/>
    <property type="evidence" value="ECO:0007669"/>
    <property type="project" value="TreeGrafter"/>
</dbReference>
<dbReference type="Pfam" id="PF00052">
    <property type="entry name" value="Laminin_B"/>
    <property type="match status" value="1"/>
</dbReference>
<dbReference type="GO" id="GO:0005201">
    <property type="term" value="F:extracellular matrix structural constituent"/>
    <property type="evidence" value="ECO:0007669"/>
    <property type="project" value="TreeGrafter"/>
</dbReference>
<keyword evidence="6" id="KW-0084">Basement membrane</keyword>
<keyword evidence="3" id="KW-0272">Extracellular matrix</keyword>
<feature type="disulfide bond" evidence="21">
    <location>
        <begin position="559"/>
        <end position="568"/>
    </location>
</feature>
<dbReference type="PANTHER" id="PTHR10574:SF285">
    <property type="entry name" value="LAMININ SUBUNIT ALPHA-3"/>
    <property type="match status" value="1"/>
</dbReference>